<comment type="caution">
    <text evidence="1">The sequence shown here is derived from an EMBL/GenBank/DDBJ whole genome shotgun (WGS) entry which is preliminary data.</text>
</comment>
<accession>A0AAE0TAC7</accession>
<sequence length="180" mass="20535">MQQAEVSRWLSHSKQECLVSCQRTSRSVPSAVTQQAGVSRWLSYSKQDCPVGCHTASRGVTSAVTQQAGVSCQLSHNKYEYPINYTLHLSMDHLKFQILWLRAFKGIDPSFLLAVSEVINSSTILRKVFIIDVLRSFKANYTIQSLHRIRKDYERDEGRNPVYTRRLTPKKINSIGPFSN</sequence>
<reference evidence="1" key="3">
    <citation type="submission" date="2023-05" db="EMBL/GenBank/DDBJ databases">
        <authorList>
            <person name="Smith C.H."/>
        </authorList>
    </citation>
    <scope>NUCLEOTIDE SEQUENCE</scope>
    <source>
        <strain evidence="1">CHS0354</strain>
        <tissue evidence="1">Mantle</tissue>
    </source>
</reference>
<reference evidence="1" key="2">
    <citation type="journal article" date="2021" name="Genome Biol. Evol.">
        <title>Developing a high-quality reference genome for a parasitic bivalve with doubly uniparental inheritance (Bivalvia: Unionida).</title>
        <authorList>
            <person name="Smith C.H."/>
        </authorList>
    </citation>
    <scope>NUCLEOTIDE SEQUENCE</scope>
    <source>
        <strain evidence="1">CHS0354</strain>
        <tissue evidence="1">Mantle</tissue>
    </source>
</reference>
<name>A0AAE0TAC7_9BIVA</name>
<reference evidence="1" key="1">
    <citation type="journal article" date="2021" name="Genome Biol. Evol.">
        <title>A High-Quality Reference Genome for a Parasitic Bivalve with Doubly Uniparental Inheritance (Bivalvia: Unionida).</title>
        <authorList>
            <person name="Smith C.H."/>
        </authorList>
    </citation>
    <scope>NUCLEOTIDE SEQUENCE</scope>
    <source>
        <strain evidence="1">CHS0354</strain>
    </source>
</reference>
<evidence type="ECO:0000313" key="2">
    <source>
        <dbReference type="Proteomes" id="UP001195483"/>
    </source>
</evidence>
<dbReference type="EMBL" id="JAEAOA010002216">
    <property type="protein sequence ID" value="KAK3606214.1"/>
    <property type="molecule type" value="Genomic_DNA"/>
</dbReference>
<dbReference type="AlphaFoldDB" id="A0AAE0TAC7"/>
<evidence type="ECO:0000313" key="1">
    <source>
        <dbReference type="EMBL" id="KAK3606214.1"/>
    </source>
</evidence>
<dbReference type="Proteomes" id="UP001195483">
    <property type="component" value="Unassembled WGS sequence"/>
</dbReference>
<gene>
    <name evidence="1" type="ORF">CHS0354_037882</name>
</gene>
<organism evidence="1 2">
    <name type="scientific">Potamilus streckersoni</name>
    <dbReference type="NCBI Taxonomy" id="2493646"/>
    <lineage>
        <taxon>Eukaryota</taxon>
        <taxon>Metazoa</taxon>
        <taxon>Spiralia</taxon>
        <taxon>Lophotrochozoa</taxon>
        <taxon>Mollusca</taxon>
        <taxon>Bivalvia</taxon>
        <taxon>Autobranchia</taxon>
        <taxon>Heteroconchia</taxon>
        <taxon>Palaeoheterodonta</taxon>
        <taxon>Unionida</taxon>
        <taxon>Unionoidea</taxon>
        <taxon>Unionidae</taxon>
        <taxon>Ambleminae</taxon>
        <taxon>Lampsilini</taxon>
        <taxon>Potamilus</taxon>
    </lineage>
</organism>
<protein>
    <submittedName>
        <fullName evidence="1">Uncharacterized protein</fullName>
    </submittedName>
</protein>
<keyword evidence="2" id="KW-1185">Reference proteome</keyword>
<proteinExistence type="predicted"/>